<evidence type="ECO:0008006" key="3">
    <source>
        <dbReference type="Google" id="ProtNLM"/>
    </source>
</evidence>
<dbReference type="EMBL" id="CP016793">
    <property type="protein sequence ID" value="ANZ41003.1"/>
    <property type="molecule type" value="Genomic_DNA"/>
</dbReference>
<evidence type="ECO:0000313" key="2">
    <source>
        <dbReference type="Proteomes" id="UP000093053"/>
    </source>
</evidence>
<name>A0A1B2HTG8_9PSEU</name>
<evidence type="ECO:0000313" key="1">
    <source>
        <dbReference type="EMBL" id="ANZ41003.1"/>
    </source>
</evidence>
<dbReference type="InterPro" id="IPR011989">
    <property type="entry name" value="ARM-like"/>
</dbReference>
<accession>A0A1B2HTG8</accession>
<keyword evidence="2" id="KW-1185">Reference proteome</keyword>
<dbReference type="KEGG" id="led:BBK82_38520"/>
<organism evidence="1 2">
    <name type="scientific">Lentzea guizhouensis</name>
    <dbReference type="NCBI Taxonomy" id="1586287"/>
    <lineage>
        <taxon>Bacteria</taxon>
        <taxon>Bacillati</taxon>
        <taxon>Actinomycetota</taxon>
        <taxon>Actinomycetes</taxon>
        <taxon>Pseudonocardiales</taxon>
        <taxon>Pseudonocardiaceae</taxon>
        <taxon>Lentzea</taxon>
    </lineage>
</organism>
<dbReference type="Proteomes" id="UP000093053">
    <property type="component" value="Chromosome"/>
</dbReference>
<reference evidence="1 2" key="1">
    <citation type="submission" date="2016-07" db="EMBL/GenBank/DDBJ databases">
        <title>Complete genome sequence of the Lentzea guizhouensis DHS C013.</title>
        <authorList>
            <person name="Cao C."/>
        </authorList>
    </citation>
    <scope>NUCLEOTIDE SEQUENCE [LARGE SCALE GENOMIC DNA]</scope>
    <source>
        <strain evidence="1 2">DHS C013</strain>
    </source>
</reference>
<dbReference type="InterPro" id="IPR016024">
    <property type="entry name" value="ARM-type_fold"/>
</dbReference>
<gene>
    <name evidence="1" type="ORF">BBK82_38520</name>
</gene>
<dbReference type="OrthoDB" id="292843at2"/>
<dbReference type="Gene3D" id="1.25.10.10">
    <property type="entry name" value="Leucine-rich Repeat Variant"/>
    <property type="match status" value="2"/>
</dbReference>
<proteinExistence type="predicted"/>
<dbReference type="AlphaFoldDB" id="A0A1B2HTG8"/>
<dbReference type="SUPFAM" id="SSF48371">
    <property type="entry name" value="ARM repeat"/>
    <property type="match status" value="1"/>
</dbReference>
<protein>
    <recommendedName>
        <fullName evidence="3">PBS lyase</fullName>
    </recommendedName>
</protein>
<dbReference type="RefSeq" id="WP_065919340.1">
    <property type="nucleotide sequence ID" value="NZ_CP016793.1"/>
</dbReference>
<dbReference type="STRING" id="1586287.BBK82_38520"/>
<sequence>MSQELAPAIAWDQLQHHYGTAEDVPELLLAAATDDRAFGELDNKISHQGGCVLSAAPPVLPTLLRWAADPAVGHRADVLDLVGRLAEAARTARPRFVTPAWPAAWSAAVPALLGLLTDQDPVVRRKVVFPLAQAREHAGVVLPALLESWQRETDEAARPGQVLAAAELLRDMAAEWPREIVDWLSGLRHHAEPAHRFAAAMAHRTCGLGGRDPWHVDEAASYLPTADPVLWQQVWPSRQPIGRLVRWTGDVLGDDRDGRTRLAVTLLRAHHEQALNTAWDVLRRWRSPVATLLPLVAELLSDVDPVQRARAADVLASTGRAAGPWREDLVTAAADGVPSVRKAAVLALVASGAPEAPELAGALLTEELTFGEILKLLKPLRPFAATLLPVVRRRLRETDCPEKRRGYLAVLAEWGPGAAEALPDVAAFIGTQSEDWAVDALIAFGTAEARALVVVPEGDTSIQAAVRRWRLTGEAEDLLRRLHADDPTLLRHLEVLAELGHAAAGLAGELRGRPASRWEKARVAHVLWRMSGDPLDGSRWATATARALASEGPVGRYLIRHLGRLVELGPLAAPVVPVLRELLDADERPIRHGIPDDQLLCDIVRSVLAGAS</sequence>